<comment type="caution">
    <text evidence="8">The sequence shown here is derived from an EMBL/GenBank/DDBJ whole genome shotgun (WGS) entry which is preliminary data.</text>
</comment>
<dbReference type="InterPro" id="IPR018485">
    <property type="entry name" value="FGGY_C"/>
</dbReference>
<dbReference type="SUPFAM" id="SSF53067">
    <property type="entry name" value="Actin-like ATPase domain"/>
    <property type="match status" value="2"/>
</dbReference>
<proteinExistence type="predicted"/>
<evidence type="ECO:0000259" key="7">
    <source>
        <dbReference type="Pfam" id="PF02782"/>
    </source>
</evidence>
<keyword evidence="3" id="KW-0418">Kinase</keyword>
<keyword evidence="1" id="KW-0808">Transferase</keyword>
<dbReference type="EMBL" id="BARW01000561">
    <property type="protein sequence ID" value="GAI66151.1"/>
    <property type="molecule type" value="Genomic_DNA"/>
</dbReference>
<evidence type="ECO:0000256" key="3">
    <source>
        <dbReference type="ARBA" id="ARBA00022777"/>
    </source>
</evidence>
<organism evidence="8">
    <name type="scientific">marine sediment metagenome</name>
    <dbReference type="NCBI Taxonomy" id="412755"/>
    <lineage>
        <taxon>unclassified sequences</taxon>
        <taxon>metagenomes</taxon>
        <taxon>ecological metagenomes</taxon>
    </lineage>
</organism>
<keyword evidence="4" id="KW-0067">ATP-binding</keyword>
<dbReference type="GO" id="GO:0005524">
    <property type="term" value="F:ATP binding"/>
    <property type="evidence" value="ECO:0007669"/>
    <property type="project" value="UniProtKB-KW"/>
</dbReference>
<evidence type="ECO:0000256" key="1">
    <source>
        <dbReference type="ARBA" id="ARBA00022679"/>
    </source>
</evidence>
<reference evidence="8" key="1">
    <citation type="journal article" date="2014" name="Front. Microbiol.">
        <title>High frequency of phylogenetically diverse reductive dehalogenase-homologous genes in deep subseafloor sedimentary metagenomes.</title>
        <authorList>
            <person name="Kawai M."/>
            <person name="Futagami T."/>
            <person name="Toyoda A."/>
            <person name="Takaki Y."/>
            <person name="Nishi S."/>
            <person name="Hori S."/>
            <person name="Arai W."/>
            <person name="Tsubouchi T."/>
            <person name="Morono Y."/>
            <person name="Uchiyama I."/>
            <person name="Ito T."/>
            <person name="Fujiyama A."/>
            <person name="Inagaki F."/>
            <person name="Takami H."/>
        </authorList>
    </citation>
    <scope>NUCLEOTIDE SEQUENCE</scope>
    <source>
        <strain evidence="8">Expedition CK06-06</strain>
    </source>
</reference>
<evidence type="ECO:0000259" key="6">
    <source>
        <dbReference type="Pfam" id="PF00370"/>
    </source>
</evidence>
<evidence type="ECO:0008006" key="9">
    <source>
        <dbReference type="Google" id="ProtNLM"/>
    </source>
</evidence>
<dbReference type="InterPro" id="IPR013449">
    <property type="entry name" value="Rhamnulokinase"/>
</dbReference>
<evidence type="ECO:0000313" key="8">
    <source>
        <dbReference type="EMBL" id="GAI66151.1"/>
    </source>
</evidence>
<feature type="domain" description="Carbohydrate kinase FGGY C-terminal" evidence="7">
    <location>
        <begin position="100"/>
        <end position="293"/>
    </location>
</feature>
<evidence type="ECO:0000256" key="5">
    <source>
        <dbReference type="ARBA" id="ARBA00023308"/>
    </source>
</evidence>
<feature type="non-terminal residue" evidence="8">
    <location>
        <position position="1"/>
    </location>
</feature>
<dbReference type="Gene3D" id="3.30.420.40">
    <property type="match status" value="2"/>
</dbReference>
<dbReference type="PANTHER" id="PTHR43095">
    <property type="entry name" value="SUGAR KINASE"/>
    <property type="match status" value="1"/>
</dbReference>
<dbReference type="GO" id="GO:0008993">
    <property type="term" value="F:rhamnulokinase activity"/>
    <property type="evidence" value="ECO:0007669"/>
    <property type="project" value="InterPro"/>
</dbReference>
<name>X1RGP5_9ZZZZ</name>
<dbReference type="GO" id="GO:0019301">
    <property type="term" value="P:rhamnose catabolic process"/>
    <property type="evidence" value="ECO:0007669"/>
    <property type="project" value="InterPro"/>
</dbReference>
<dbReference type="AlphaFoldDB" id="X1RGP5"/>
<keyword evidence="2" id="KW-0547">Nucleotide-binding</keyword>
<dbReference type="Pfam" id="PF00370">
    <property type="entry name" value="FGGY_N"/>
    <property type="match status" value="1"/>
</dbReference>
<protein>
    <recommendedName>
        <fullName evidence="9">Carbohydrate kinase FGGY C-terminal domain-containing protein</fullName>
    </recommendedName>
</protein>
<feature type="domain" description="Carbohydrate kinase FGGY N-terminal" evidence="6">
    <location>
        <begin position="2"/>
        <end position="83"/>
    </location>
</feature>
<dbReference type="InterPro" id="IPR050406">
    <property type="entry name" value="FGGY_Carb_Kinase"/>
</dbReference>
<keyword evidence="5" id="KW-0684">Rhamnose metabolism</keyword>
<evidence type="ECO:0000256" key="4">
    <source>
        <dbReference type="ARBA" id="ARBA00022840"/>
    </source>
</evidence>
<dbReference type="CDD" id="cd07771">
    <property type="entry name" value="ASKHA_NBD_FGGY_RhaB-like"/>
    <property type="match status" value="1"/>
</dbReference>
<dbReference type="InterPro" id="IPR043129">
    <property type="entry name" value="ATPase_NBD"/>
</dbReference>
<dbReference type="Pfam" id="PF02782">
    <property type="entry name" value="FGGY_C"/>
    <property type="match status" value="1"/>
</dbReference>
<sequence>DLFNFFLTGNIFCEYTNATTTQILDQKNRKWEESILKSLSLPKNIFPEIREPGSIIGNLSKSICNELSCMPIPVALPAYDTSSEITAIPISSKNQGEKWAYLCCGTWAVVGVITDSPIITKEGFLARFGNEGGVNCKSSFLKNIAGLWIIQQCRKKWIQDGKRNLSWGKLIELTNNSIDRNAFIDVDDPSFEKEIFNMPAAIIRYFKKTNQKTPETIGEFSRSIFESLVLKYVLNIKSLEKIIREKIELLHLVGGGSQNELLCQWISSAAGIPLIAGPAETTTSGNILLQMLALGDIKTIEEGREIIINSIKLNYYEPKNSAKWSVKFETYIETQRDNN</sequence>
<gene>
    <name evidence="8" type="ORF">S12H4_02334</name>
</gene>
<dbReference type="InterPro" id="IPR018484">
    <property type="entry name" value="FGGY_N"/>
</dbReference>
<accession>X1RGP5</accession>
<evidence type="ECO:0000256" key="2">
    <source>
        <dbReference type="ARBA" id="ARBA00022741"/>
    </source>
</evidence>